<dbReference type="Pfam" id="PF08281">
    <property type="entry name" value="Sigma70_r4_2"/>
    <property type="match status" value="1"/>
</dbReference>
<comment type="caution">
    <text evidence="9">The sequence shown here is derived from an EMBL/GenBank/DDBJ whole genome shotgun (WGS) entry which is preliminary data.</text>
</comment>
<dbReference type="OrthoDB" id="3608473at2"/>
<dbReference type="GO" id="GO:0003677">
    <property type="term" value="F:DNA binding"/>
    <property type="evidence" value="ECO:0007669"/>
    <property type="project" value="UniProtKB-KW"/>
</dbReference>
<organism evidence="9 10">
    <name type="scientific">Actinomadura soli</name>
    <dbReference type="NCBI Taxonomy" id="2508997"/>
    <lineage>
        <taxon>Bacteria</taxon>
        <taxon>Bacillati</taxon>
        <taxon>Actinomycetota</taxon>
        <taxon>Actinomycetes</taxon>
        <taxon>Streptosporangiales</taxon>
        <taxon>Thermomonosporaceae</taxon>
        <taxon>Actinomadura</taxon>
    </lineage>
</organism>
<dbReference type="GO" id="GO:0006352">
    <property type="term" value="P:DNA-templated transcription initiation"/>
    <property type="evidence" value="ECO:0007669"/>
    <property type="project" value="InterPro"/>
</dbReference>
<dbReference type="NCBIfam" id="TIGR02937">
    <property type="entry name" value="sigma70-ECF"/>
    <property type="match status" value="1"/>
</dbReference>
<dbReference type="InterPro" id="IPR036388">
    <property type="entry name" value="WH-like_DNA-bd_sf"/>
</dbReference>
<keyword evidence="3" id="KW-0731">Sigma factor</keyword>
<dbReference type="PANTHER" id="PTHR43133">
    <property type="entry name" value="RNA POLYMERASE ECF-TYPE SIGMA FACTO"/>
    <property type="match status" value="1"/>
</dbReference>
<keyword evidence="2" id="KW-0805">Transcription regulation</keyword>
<evidence type="ECO:0000259" key="8">
    <source>
        <dbReference type="Pfam" id="PF08281"/>
    </source>
</evidence>
<dbReference type="PANTHER" id="PTHR43133:SF8">
    <property type="entry name" value="RNA POLYMERASE SIGMA FACTOR HI_1459-RELATED"/>
    <property type="match status" value="1"/>
</dbReference>
<dbReference type="Proteomes" id="UP000309174">
    <property type="component" value="Unassembled WGS sequence"/>
</dbReference>
<evidence type="ECO:0000256" key="1">
    <source>
        <dbReference type="ARBA" id="ARBA00010641"/>
    </source>
</evidence>
<protein>
    <submittedName>
        <fullName evidence="9">Sigma-70 family RNA polymerase sigma factor</fullName>
    </submittedName>
</protein>
<feature type="domain" description="RNA polymerase sigma-70 region 2" evidence="7">
    <location>
        <begin position="56"/>
        <end position="120"/>
    </location>
</feature>
<dbReference type="AlphaFoldDB" id="A0A5C4J445"/>
<keyword evidence="10" id="KW-1185">Reference proteome</keyword>
<keyword evidence="4" id="KW-0238">DNA-binding</keyword>
<evidence type="ECO:0000256" key="4">
    <source>
        <dbReference type="ARBA" id="ARBA00023125"/>
    </source>
</evidence>
<evidence type="ECO:0000313" key="9">
    <source>
        <dbReference type="EMBL" id="TMQ91626.1"/>
    </source>
</evidence>
<dbReference type="Gene3D" id="1.10.1740.10">
    <property type="match status" value="1"/>
</dbReference>
<dbReference type="InterPro" id="IPR007627">
    <property type="entry name" value="RNA_pol_sigma70_r2"/>
</dbReference>
<evidence type="ECO:0000256" key="2">
    <source>
        <dbReference type="ARBA" id="ARBA00023015"/>
    </source>
</evidence>
<name>A0A5C4J445_9ACTN</name>
<dbReference type="SUPFAM" id="SSF88659">
    <property type="entry name" value="Sigma3 and sigma4 domains of RNA polymerase sigma factors"/>
    <property type="match status" value="1"/>
</dbReference>
<dbReference type="SUPFAM" id="SSF88946">
    <property type="entry name" value="Sigma2 domain of RNA polymerase sigma factors"/>
    <property type="match status" value="1"/>
</dbReference>
<accession>A0A5C4J445</accession>
<feature type="region of interest" description="Disordered" evidence="6">
    <location>
        <begin position="194"/>
        <end position="215"/>
    </location>
</feature>
<dbReference type="Gene3D" id="1.10.10.10">
    <property type="entry name" value="Winged helix-like DNA-binding domain superfamily/Winged helix DNA-binding domain"/>
    <property type="match status" value="1"/>
</dbReference>
<comment type="similarity">
    <text evidence="1">Belongs to the sigma-70 factor family. ECF subfamily.</text>
</comment>
<dbReference type="InterPro" id="IPR039425">
    <property type="entry name" value="RNA_pol_sigma-70-like"/>
</dbReference>
<sequence length="215" mass="23723">MPGYGPAMAIGLPLAMSSDGRQEPKPHRGPVPANRGGGVPAETRMASMRNDFLDFFDAEYHLVVRLVMRDGADLADAQDAAQQAFLQGWRRVEDGRWEEVTHPGAWIREVALNHHRAQHRAPPRVSLDPDLDVPESGPGHAELTGQARDVVALLQRLDHDCRAVIAFDLDGIPPRAIAAALGISEQKVRDLRKKARKRLREHLSAPAHCEGRSEQ</sequence>
<keyword evidence="5" id="KW-0804">Transcription</keyword>
<dbReference type="EMBL" id="VCKW01000198">
    <property type="protein sequence ID" value="TMQ91626.1"/>
    <property type="molecule type" value="Genomic_DNA"/>
</dbReference>
<dbReference type="InterPro" id="IPR013325">
    <property type="entry name" value="RNA_pol_sigma_r2"/>
</dbReference>
<evidence type="ECO:0000256" key="5">
    <source>
        <dbReference type="ARBA" id="ARBA00023163"/>
    </source>
</evidence>
<proteinExistence type="inferred from homology"/>
<feature type="region of interest" description="Disordered" evidence="6">
    <location>
        <begin position="118"/>
        <end position="142"/>
    </location>
</feature>
<dbReference type="Pfam" id="PF04542">
    <property type="entry name" value="Sigma70_r2"/>
    <property type="match status" value="1"/>
</dbReference>
<dbReference type="InterPro" id="IPR013324">
    <property type="entry name" value="RNA_pol_sigma_r3/r4-like"/>
</dbReference>
<dbReference type="InterPro" id="IPR014284">
    <property type="entry name" value="RNA_pol_sigma-70_dom"/>
</dbReference>
<evidence type="ECO:0000256" key="3">
    <source>
        <dbReference type="ARBA" id="ARBA00023082"/>
    </source>
</evidence>
<feature type="domain" description="RNA polymerase sigma factor 70 region 4 type 2" evidence="8">
    <location>
        <begin position="149"/>
        <end position="199"/>
    </location>
</feature>
<evidence type="ECO:0000313" key="10">
    <source>
        <dbReference type="Proteomes" id="UP000309174"/>
    </source>
</evidence>
<feature type="region of interest" description="Disordered" evidence="6">
    <location>
        <begin position="16"/>
        <end position="39"/>
    </location>
</feature>
<evidence type="ECO:0000259" key="7">
    <source>
        <dbReference type="Pfam" id="PF04542"/>
    </source>
</evidence>
<reference evidence="9 10" key="1">
    <citation type="submission" date="2019-05" db="EMBL/GenBank/DDBJ databases">
        <title>Draft genome sequence of Actinomadura sp. 14C53.</title>
        <authorList>
            <person name="Saricaoglu S."/>
            <person name="Isik K."/>
        </authorList>
    </citation>
    <scope>NUCLEOTIDE SEQUENCE [LARGE SCALE GENOMIC DNA]</scope>
    <source>
        <strain evidence="9 10">14C53</strain>
    </source>
</reference>
<evidence type="ECO:0000256" key="6">
    <source>
        <dbReference type="SAM" id="MobiDB-lite"/>
    </source>
</evidence>
<gene>
    <name evidence="9" type="ORF">ETD83_30070</name>
</gene>
<dbReference type="GO" id="GO:0016987">
    <property type="term" value="F:sigma factor activity"/>
    <property type="evidence" value="ECO:0007669"/>
    <property type="project" value="UniProtKB-KW"/>
</dbReference>
<dbReference type="InterPro" id="IPR013249">
    <property type="entry name" value="RNA_pol_sigma70_r4_t2"/>
</dbReference>